<keyword evidence="2" id="KW-0812">Transmembrane</keyword>
<keyword evidence="2" id="KW-1133">Transmembrane helix</keyword>
<protein>
    <submittedName>
        <fullName evidence="3">Uncharacterized protein</fullName>
    </submittedName>
</protein>
<feature type="transmembrane region" description="Helical" evidence="2">
    <location>
        <begin position="6"/>
        <end position="24"/>
    </location>
</feature>
<feature type="region of interest" description="Disordered" evidence="1">
    <location>
        <begin position="31"/>
        <end position="52"/>
    </location>
</feature>
<gene>
    <name evidence="3" type="ORF">CRI94_06680</name>
</gene>
<keyword evidence="4" id="KW-1185">Reference proteome</keyword>
<comment type="caution">
    <text evidence="3">The sequence shown here is derived from an EMBL/GenBank/DDBJ whole genome shotgun (WGS) entry which is preliminary data.</text>
</comment>
<sequence>MEYIFFAVIFYFIMQAASNLVVIMRGQHGTPIEEDRSHGWQGPSPRQYTGSERGSVRYWDDVRDAQWKDVSD</sequence>
<evidence type="ECO:0000313" key="4">
    <source>
        <dbReference type="Proteomes" id="UP000220102"/>
    </source>
</evidence>
<organism evidence="3 4">
    <name type="scientific">Longibacter salinarum</name>
    <dbReference type="NCBI Taxonomy" id="1850348"/>
    <lineage>
        <taxon>Bacteria</taxon>
        <taxon>Pseudomonadati</taxon>
        <taxon>Rhodothermota</taxon>
        <taxon>Rhodothermia</taxon>
        <taxon>Rhodothermales</taxon>
        <taxon>Salisaetaceae</taxon>
        <taxon>Longibacter</taxon>
    </lineage>
</organism>
<evidence type="ECO:0000313" key="3">
    <source>
        <dbReference type="EMBL" id="PEN13753.1"/>
    </source>
</evidence>
<evidence type="ECO:0000256" key="1">
    <source>
        <dbReference type="SAM" id="MobiDB-lite"/>
    </source>
</evidence>
<name>A0A2A8CYS4_9BACT</name>
<keyword evidence="2" id="KW-0472">Membrane</keyword>
<evidence type="ECO:0000256" key="2">
    <source>
        <dbReference type="SAM" id="Phobius"/>
    </source>
</evidence>
<dbReference type="AlphaFoldDB" id="A0A2A8CYS4"/>
<dbReference type="EMBL" id="PDEQ01000003">
    <property type="protein sequence ID" value="PEN13753.1"/>
    <property type="molecule type" value="Genomic_DNA"/>
</dbReference>
<accession>A0A2A8CYS4</accession>
<dbReference type="Proteomes" id="UP000220102">
    <property type="component" value="Unassembled WGS sequence"/>
</dbReference>
<reference evidence="3 4" key="1">
    <citation type="submission" date="2017-10" db="EMBL/GenBank/DDBJ databases">
        <title>Draft genome of Longibacter Salinarum.</title>
        <authorList>
            <person name="Goh K.M."/>
            <person name="Shamsir M.S."/>
            <person name="Lim S.W."/>
        </authorList>
    </citation>
    <scope>NUCLEOTIDE SEQUENCE [LARGE SCALE GENOMIC DNA]</scope>
    <source>
        <strain evidence="3 4">KCTC 52045</strain>
    </source>
</reference>
<proteinExistence type="predicted"/>